<protein>
    <submittedName>
        <fullName evidence="2">CLUMA_CG003922, isoform A</fullName>
    </submittedName>
</protein>
<accession>A0A1J1HQ68</accession>
<evidence type="ECO:0000313" key="2">
    <source>
        <dbReference type="EMBL" id="CRK90208.1"/>
    </source>
</evidence>
<reference evidence="2 3" key="1">
    <citation type="submission" date="2015-04" db="EMBL/GenBank/DDBJ databases">
        <authorList>
            <person name="Syromyatnikov M.Y."/>
            <person name="Popov V.N."/>
        </authorList>
    </citation>
    <scope>NUCLEOTIDE SEQUENCE [LARGE SCALE GENOMIC DNA]</scope>
</reference>
<organism evidence="2 3">
    <name type="scientific">Clunio marinus</name>
    <dbReference type="NCBI Taxonomy" id="568069"/>
    <lineage>
        <taxon>Eukaryota</taxon>
        <taxon>Metazoa</taxon>
        <taxon>Ecdysozoa</taxon>
        <taxon>Arthropoda</taxon>
        <taxon>Hexapoda</taxon>
        <taxon>Insecta</taxon>
        <taxon>Pterygota</taxon>
        <taxon>Neoptera</taxon>
        <taxon>Endopterygota</taxon>
        <taxon>Diptera</taxon>
        <taxon>Nematocera</taxon>
        <taxon>Chironomoidea</taxon>
        <taxon>Chironomidae</taxon>
        <taxon>Clunio</taxon>
    </lineage>
</organism>
<evidence type="ECO:0000313" key="3">
    <source>
        <dbReference type="Proteomes" id="UP000183832"/>
    </source>
</evidence>
<dbReference type="AlphaFoldDB" id="A0A1J1HQ68"/>
<gene>
    <name evidence="2" type="ORF">CLUMA_CG003922</name>
</gene>
<name>A0A1J1HQ68_9DIPT</name>
<evidence type="ECO:0000256" key="1">
    <source>
        <dbReference type="SAM" id="SignalP"/>
    </source>
</evidence>
<keyword evidence="3" id="KW-1185">Reference proteome</keyword>
<feature type="chain" id="PRO_5012091309" evidence="1">
    <location>
        <begin position="18"/>
        <end position="72"/>
    </location>
</feature>
<keyword evidence="1" id="KW-0732">Signal</keyword>
<feature type="signal peptide" evidence="1">
    <location>
        <begin position="1"/>
        <end position="17"/>
    </location>
</feature>
<dbReference type="EMBL" id="CVRI01000017">
    <property type="protein sequence ID" value="CRK90208.1"/>
    <property type="molecule type" value="Genomic_DNA"/>
</dbReference>
<sequence length="72" mass="8447">MKLLFICFLFVLGYAYATQVCEELTCTYIDTCERHPDERDYPCPPYPCCSGDDFFVTYHDGDRCCCNHPLWT</sequence>
<dbReference type="Proteomes" id="UP000183832">
    <property type="component" value="Unassembled WGS sequence"/>
</dbReference>
<proteinExistence type="predicted"/>